<dbReference type="PRINTS" id="PR01099">
    <property type="entry name" value="HYETHTZKNASE"/>
</dbReference>
<keyword evidence="4 11" id="KW-0808">Transferase</keyword>
<comment type="function">
    <text evidence="11">Catalyzes the phosphorylation of the hydroxyl group of 4-methyl-5-beta-hydroxyethylthiazole (THZ).</text>
</comment>
<gene>
    <name evidence="11" type="primary">thiM</name>
    <name evidence="12" type="ORF">J2Z60_001949</name>
</gene>
<keyword evidence="8 11" id="KW-0067">ATP-binding</keyword>
<keyword evidence="9 11" id="KW-0460">Magnesium</keyword>
<feature type="binding site" evidence="11">
    <location>
        <position position="197"/>
    </location>
    <ligand>
        <name>substrate</name>
    </ligand>
</feature>
<evidence type="ECO:0000313" key="13">
    <source>
        <dbReference type="Proteomes" id="UP001519292"/>
    </source>
</evidence>
<evidence type="ECO:0000256" key="5">
    <source>
        <dbReference type="ARBA" id="ARBA00022723"/>
    </source>
</evidence>
<dbReference type="Proteomes" id="UP001519292">
    <property type="component" value="Unassembled WGS sequence"/>
</dbReference>
<name>A0ABS4MGF8_9LACO</name>
<dbReference type="CDD" id="cd01170">
    <property type="entry name" value="THZ_kinase"/>
    <property type="match status" value="1"/>
</dbReference>
<evidence type="ECO:0000256" key="8">
    <source>
        <dbReference type="ARBA" id="ARBA00022840"/>
    </source>
</evidence>
<feature type="binding site" evidence="11">
    <location>
        <position position="117"/>
    </location>
    <ligand>
        <name>ATP</name>
        <dbReference type="ChEBI" id="CHEBI:30616"/>
    </ligand>
</feature>
<dbReference type="RefSeq" id="WP_209687478.1">
    <property type="nucleotide sequence ID" value="NZ_JAGGLU010000014.1"/>
</dbReference>
<dbReference type="NCBIfam" id="NF006830">
    <property type="entry name" value="PRK09355.1"/>
    <property type="match status" value="1"/>
</dbReference>
<dbReference type="InterPro" id="IPR000417">
    <property type="entry name" value="Hyethyz_kinase"/>
</dbReference>
<keyword evidence="13" id="KW-1185">Reference proteome</keyword>
<evidence type="ECO:0000256" key="2">
    <source>
        <dbReference type="ARBA" id="ARBA00001946"/>
    </source>
</evidence>
<comment type="pathway">
    <text evidence="3 11">Cofactor biosynthesis; thiamine diphosphate biosynthesis; 4-methyl-5-(2-phosphoethyl)-thiazole from 5-(2-hydroxyethyl)-4-methylthiazole: step 1/1.</text>
</comment>
<dbReference type="EMBL" id="JAGGLU010000014">
    <property type="protein sequence ID" value="MBP2058758.1"/>
    <property type="molecule type" value="Genomic_DNA"/>
</dbReference>
<dbReference type="SUPFAM" id="SSF53613">
    <property type="entry name" value="Ribokinase-like"/>
    <property type="match status" value="1"/>
</dbReference>
<evidence type="ECO:0000256" key="4">
    <source>
        <dbReference type="ARBA" id="ARBA00022679"/>
    </source>
</evidence>
<evidence type="ECO:0000256" key="10">
    <source>
        <dbReference type="ARBA" id="ARBA00022977"/>
    </source>
</evidence>
<comment type="cofactor">
    <cofactor evidence="2 11">
        <name>Mg(2+)</name>
        <dbReference type="ChEBI" id="CHEBI:18420"/>
    </cofactor>
</comment>
<keyword evidence="5 11" id="KW-0479">Metal-binding</keyword>
<evidence type="ECO:0000256" key="3">
    <source>
        <dbReference type="ARBA" id="ARBA00004868"/>
    </source>
</evidence>
<dbReference type="EC" id="2.7.1.50" evidence="11"/>
<dbReference type="HAMAP" id="MF_00228">
    <property type="entry name" value="Thz_kinase"/>
    <property type="match status" value="1"/>
</dbReference>
<evidence type="ECO:0000256" key="1">
    <source>
        <dbReference type="ARBA" id="ARBA00001771"/>
    </source>
</evidence>
<accession>A0ABS4MGF8</accession>
<evidence type="ECO:0000256" key="11">
    <source>
        <dbReference type="HAMAP-Rule" id="MF_00228"/>
    </source>
</evidence>
<comment type="catalytic activity">
    <reaction evidence="1 11">
        <text>5-(2-hydroxyethyl)-4-methylthiazole + ATP = 4-methyl-5-(2-phosphooxyethyl)-thiazole + ADP + H(+)</text>
        <dbReference type="Rhea" id="RHEA:24212"/>
        <dbReference type="ChEBI" id="CHEBI:15378"/>
        <dbReference type="ChEBI" id="CHEBI:17957"/>
        <dbReference type="ChEBI" id="CHEBI:30616"/>
        <dbReference type="ChEBI" id="CHEBI:58296"/>
        <dbReference type="ChEBI" id="CHEBI:456216"/>
        <dbReference type="EC" id="2.7.1.50"/>
    </reaction>
</comment>
<proteinExistence type="inferred from homology"/>
<keyword evidence="6 11" id="KW-0547">Nucleotide-binding</keyword>
<evidence type="ECO:0000256" key="9">
    <source>
        <dbReference type="ARBA" id="ARBA00022842"/>
    </source>
</evidence>
<comment type="caution">
    <text evidence="12">The sequence shown here is derived from an EMBL/GenBank/DDBJ whole genome shotgun (WGS) entry which is preliminary data.</text>
</comment>
<dbReference type="PIRSF" id="PIRSF000513">
    <property type="entry name" value="Thz_kinase"/>
    <property type="match status" value="1"/>
</dbReference>
<dbReference type="Gene3D" id="3.40.1190.20">
    <property type="match status" value="1"/>
</dbReference>
<feature type="binding site" evidence="11">
    <location>
        <position position="41"/>
    </location>
    <ligand>
        <name>substrate</name>
    </ligand>
</feature>
<evidence type="ECO:0000313" key="12">
    <source>
        <dbReference type="EMBL" id="MBP2058758.1"/>
    </source>
</evidence>
<evidence type="ECO:0000256" key="6">
    <source>
        <dbReference type="ARBA" id="ARBA00022741"/>
    </source>
</evidence>
<dbReference type="InterPro" id="IPR029056">
    <property type="entry name" value="Ribokinase-like"/>
</dbReference>
<organism evidence="12 13">
    <name type="scientific">Lactobacillus colini</name>
    <dbReference type="NCBI Taxonomy" id="1819254"/>
    <lineage>
        <taxon>Bacteria</taxon>
        <taxon>Bacillati</taxon>
        <taxon>Bacillota</taxon>
        <taxon>Bacilli</taxon>
        <taxon>Lactobacillales</taxon>
        <taxon>Lactobacillaceae</taxon>
        <taxon>Lactobacillus</taxon>
    </lineage>
</organism>
<comment type="similarity">
    <text evidence="11">Belongs to the Thz kinase family.</text>
</comment>
<reference evidence="12 13" key="1">
    <citation type="submission" date="2021-03" db="EMBL/GenBank/DDBJ databases">
        <title>Genomic Encyclopedia of Type Strains, Phase IV (KMG-IV): sequencing the most valuable type-strain genomes for metagenomic binning, comparative biology and taxonomic classification.</title>
        <authorList>
            <person name="Goeker M."/>
        </authorList>
    </citation>
    <scope>NUCLEOTIDE SEQUENCE [LARGE SCALE GENOMIC DNA]</scope>
    <source>
        <strain evidence="12 13">DSM 101872</strain>
    </source>
</reference>
<protein>
    <recommendedName>
        <fullName evidence="11">Hydroxyethylthiazole kinase</fullName>
        <ecNumber evidence="11">2.7.1.50</ecNumber>
    </recommendedName>
    <alternativeName>
        <fullName evidence="11">4-methyl-5-beta-hydroxyethylthiazole kinase</fullName>
        <shortName evidence="11">TH kinase</shortName>
        <shortName evidence="11">Thz kinase</shortName>
    </alternativeName>
</protein>
<dbReference type="GO" id="GO:0004417">
    <property type="term" value="F:hydroxyethylthiazole kinase activity"/>
    <property type="evidence" value="ECO:0007669"/>
    <property type="project" value="UniProtKB-EC"/>
</dbReference>
<dbReference type="Pfam" id="PF02110">
    <property type="entry name" value="HK"/>
    <property type="match status" value="1"/>
</dbReference>
<feature type="binding site" evidence="11">
    <location>
        <position position="170"/>
    </location>
    <ligand>
        <name>ATP</name>
        <dbReference type="ChEBI" id="CHEBI:30616"/>
    </ligand>
</feature>
<evidence type="ECO:0000256" key="7">
    <source>
        <dbReference type="ARBA" id="ARBA00022777"/>
    </source>
</evidence>
<keyword evidence="10 11" id="KW-0784">Thiamine biosynthesis</keyword>
<keyword evidence="7 11" id="KW-0418">Kinase</keyword>
<sequence length="273" mass="29437">MFGELLENVRRNVPLVHNITNYVTVNDVANIILAVGGSPIMADDEREVAEITSKSRALYLNLGTLNTRTIKSMLIAAEEANKNNIPVILDPVGAGFSKLRDEAIDQLLGQVKFSAIRGNMSEIKALLKKGSQAKGVDVQVSDQIGQDNLKSCVEFAKQAARALQCVIAISGPIDIVSDGEVAYCVYGGDKLMSRITGTGCQLTAMIATFIGANPRKVLLASVAAIAMIDICGEQGVRRMTDLDGNASLRNYIIDAVFNLTETELDKEARYETK</sequence>